<accession>A0A7I7JTW0</accession>
<sequence>MLTARGEAVAPVRSWAGGDTGEDTVADGTALEAPAVRLLFMPEQTSPATETHRGAALTRQVTVDNLPSVTQ</sequence>
<dbReference type="KEGG" id="mdu:MDUV_01470"/>
<dbReference type="Proteomes" id="UP000467006">
    <property type="component" value="Chromosome"/>
</dbReference>
<feature type="compositionally biased region" description="Polar residues" evidence="1">
    <location>
        <begin position="59"/>
        <end position="71"/>
    </location>
</feature>
<evidence type="ECO:0000313" key="2">
    <source>
        <dbReference type="EMBL" id="BBX15287.1"/>
    </source>
</evidence>
<keyword evidence="3" id="KW-1185">Reference proteome</keyword>
<evidence type="ECO:0000256" key="1">
    <source>
        <dbReference type="SAM" id="MobiDB-lite"/>
    </source>
</evidence>
<name>A0A7I7JTW0_9MYCO</name>
<protein>
    <submittedName>
        <fullName evidence="2">Uncharacterized protein</fullName>
    </submittedName>
</protein>
<proteinExistence type="predicted"/>
<evidence type="ECO:0000313" key="3">
    <source>
        <dbReference type="Proteomes" id="UP000467006"/>
    </source>
</evidence>
<dbReference type="AlphaFoldDB" id="A0A7I7JTW0"/>
<feature type="region of interest" description="Disordered" evidence="1">
    <location>
        <begin position="46"/>
        <end position="71"/>
    </location>
</feature>
<feature type="region of interest" description="Disordered" evidence="1">
    <location>
        <begin position="1"/>
        <end position="26"/>
    </location>
</feature>
<gene>
    <name evidence="2" type="ORF">MDUV_01470</name>
</gene>
<reference evidence="2 3" key="1">
    <citation type="journal article" date="2019" name="Emerg. Microbes Infect.">
        <title>Comprehensive subspecies identification of 175 nontuberculous mycobacteria species based on 7547 genomic profiles.</title>
        <authorList>
            <person name="Matsumoto Y."/>
            <person name="Kinjo T."/>
            <person name="Motooka D."/>
            <person name="Nabeya D."/>
            <person name="Jung N."/>
            <person name="Uechi K."/>
            <person name="Horii T."/>
            <person name="Iida T."/>
            <person name="Fujita J."/>
            <person name="Nakamura S."/>
        </authorList>
    </citation>
    <scope>NUCLEOTIDE SEQUENCE [LARGE SCALE GENOMIC DNA]</scope>
    <source>
        <strain evidence="2 3">JCM 6396</strain>
    </source>
</reference>
<organism evidence="2 3">
    <name type="scientific">Mycolicibacterium duvalii</name>
    <dbReference type="NCBI Taxonomy" id="39688"/>
    <lineage>
        <taxon>Bacteria</taxon>
        <taxon>Bacillati</taxon>
        <taxon>Actinomycetota</taxon>
        <taxon>Actinomycetes</taxon>
        <taxon>Mycobacteriales</taxon>
        <taxon>Mycobacteriaceae</taxon>
        <taxon>Mycolicibacterium</taxon>
    </lineage>
</organism>
<dbReference type="EMBL" id="AP022563">
    <property type="protein sequence ID" value="BBX15287.1"/>
    <property type="molecule type" value="Genomic_DNA"/>
</dbReference>